<dbReference type="AlphaFoldDB" id="A0A9K3PHT9"/>
<keyword evidence="12" id="KW-1185">Reference proteome</keyword>
<evidence type="ECO:0000259" key="10">
    <source>
        <dbReference type="Pfam" id="PF02434"/>
    </source>
</evidence>
<keyword evidence="4" id="KW-0808">Transferase</keyword>
<evidence type="ECO:0000256" key="1">
    <source>
        <dbReference type="ARBA" id="ARBA00004323"/>
    </source>
</evidence>
<proteinExistence type="inferred from homology"/>
<dbReference type="PANTHER" id="PTHR12369">
    <property type="entry name" value="CHONDROITIN SYNTHASE"/>
    <property type="match status" value="1"/>
</dbReference>
<reference evidence="11" key="1">
    <citation type="journal article" date="2021" name="Sci. Rep.">
        <title>Diploid genomic architecture of Nitzschia inconspicua, an elite biomass production diatom.</title>
        <authorList>
            <person name="Oliver A."/>
            <person name="Podell S."/>
            <person name="Pinowska A."/>
            <person name="Traller J.C."/>
            <person name="Smith S.R."/>
            <person name="McClure R."/>
            <person name="Beliaev A."/>
            <person name="Bohutskyi P."/>
            <person name="Hill E.A."/>
            <person name="Rabines A."/>
            <person name="Zheng H."/>
            <person name="Allen L.Z."/>
            <person name="Kuo A."/>
            <person name="Grigoriev I.V."/>
            <person name="Allen A.E."/>
            <person name="Hazlebeck D."/>
            <person name="Allen E.E."/>
        </authorList>
    </citation>
    <scope>NUCLEOTIDE SEQUENCE</scope>
    <source>
        <strain evidence="11">Hildebrandi</strain>
    </source>
</reference>
<dbReference type="Proteomes" id="UP000693970">
    <property type="component" value="Unassembled WGS sequence"/>
</dbReference>
<dbReference type="OrthoDB" id="431432at2759"/>
<dbReference type="GO" id="GO:0047238">
    <property type="term" value="F:glucuronosyl-N-acetylgalactosaminyl-proteoglycan 4-beta-N-acetylgalactosaminyltransferase activity"/>
    <property type="evidence" value="ECO:0007669"/>
    <property type="project" value="TreeGrafter"/>
</dbReference>
<evidence type="ECO:0000313" key="12">
    <source>
        <dbReference type="Proteomes" id="UP000693970"/>
    </source>
</evidence>
<evidence type="ECO:0000313" key="11">
    <source>
        <dbReference type="EMBL" id="KAG7347306.1"/>
    </source>
</evidence>
<comment type="caution">
    <text evidence="11">The sequence shown here is derived from an EMBL/GenBank/DDBJ whole genome shotgun (WGS) entry which is preliminary data.</text>
</comment>
<dbReference type="PANTHER" id="PTHR12369:SF11">
    <property type="entry name" value="HEXOSYLTRANSFERASE"/>
    <property type="match status" value="1"/>
</dbReference>
<keyword evidence="8" id="KW-0333">Golgi apparatus</keyword>
<gene>
    <name evidence="11" type="ORF">IV203_016011</name>
</gene>
<comment type="subcellular location">
    <subcellularLocation>
        <location evidence="1">Golgi apparatus membrane</location>
        <topology evidence="1">Single-pass type II membrane protein</topology>
    </subcellularLocation>
</comment>
<dbReference type="GO" id="GO:0032580">
    <property type="term" value="C:Golgi cisterna membrane"/>
    <property type="evidence" value="ECO:0007669"/>
    <property type="project" value="InterPro"/>
</dbReference>
<sequence>MKSWRIRLYGAAAVIFVTLSILNSRKKSPIERRRRRLQVQRIHPPGTNKDNPVGFVSIVAPWTKIPRIEGRNISKSTRSFVFEDIAKVDIQYGVQMASLDQEHKKMVRKQLETRLCVRSDKRSLGPLATRKCKRNVEVLQCISCTEQDGTWYSAVSQTAAVFGRVDESRNINERASSNHKHIDHHNNSSQSLKLHFPNYNDGPFMYETLDIAVPIAGQDEKLQKFANRLRPSIRQFRAGLYGSKIAIRLLVTRFSFDSPSPKDVDQLEEFQKNLTEAAGLQGFDDEVVFVPVDSTNNEFNRAKAINALHRIAHHDDSSALAVIDVDLSVGPKFLRNALTFPFPQSVAYFPIMWSEFNPESVKLVNQFFPALKRSKFSIHHGHWRQFSYGMYVIAGSDAARLSMDESFVGWGGEDTDFFARVRKELNVIRLHETGLTHIWHQKRCELGGFVKDKYFRDCIASMSHFEGSQLGMYLMHLQEQNATELEEIMKAATQREADEMKGDGELSPEESIELYEEGPTVLVGVVSSRDNFPIRVKAIMETWGDPENIPEGTIIRFFVGSPPPGSEFVGNPVDDVANLASMAGITDLSTIVVMDGVTDDEYPPVRKNTAMIAHMNRLVETFENDADAPTTFQWIYKVDDDSYVNFDAMLSFLKKRSYERYSVYGEQGFGRVEDSWGLKMAGLKKPYCTGGPGYIMSRKTVKQTASRFKDCVHFAEDSKYKKYLWHSDTVIGLCIYNSTGAGCWDDRDVNRHRIFLHNHKHEDPFPETEELSRVIATHPFKDEESMVKQHKRYVLLSSTGEKTYQ</sequence>
<organism evidence="11 12">
    <name type="scientific">Nitzschia inconspicua</name>
    <dbReference type="NCBI Taxonomy" id="303405"/>
    <lineage>
        <taxon>Eukaryota</taxon>
        <taxon>Sar</taxon>
        <taxon>Stramenopiles</taxon>
        <taxon>Ochrophyta</taxon>
        <taxon>Bacillariophyta</taxon>
        <taxon>Bacillariophyceae</taxon>
        <taxon>Bacillariophycidae</taxon>
        <taxon>Bacillariales</taxon>
        <taxon>Bacillariaceae</taxon>
        <taxon>Nitzschia</taxon>
    </lineage>
</organism>
<dbReference type="InterPro" id="IPR051227">
    <property type="entry name" value="CS_glycosyltransferase"/>
</dbReference>
<keyword evidence="9" id="KW-0472">Membrane</keyword>
<keyword evidence="6" id="KW-0735">Signal-anchor</keyword>
<protein>
    <submittedName>
        <fullName evidence="11">Chondroitin N-acetylgalactosaminyltransferase</fullName>
    </submittedName>
</protein>
<evidence type="ECO:0000256" key="5">
    <source>
        <dbReference type="ARBA" id="ARBA00022692"/>
    </source>
</evidence>
<evidence type="ECO:0000256" key="6">
    <source>
        <dbReference type="ARBA" id="ARBA00022968"/>
    </source>
</evidence>
<evidence type="ECO:0000256" key="9">
    <source>
        <dbReference type="ARBA" id="ARBA00023136"/>
    </source>
</evidence>
<evidence type="ECO:0000256" key="3">
    <source>
        <dbReference type="ARBA" id="ARBA00022676"/>
    </source>
</evidence>
<evidence type="ECO:0000256" key="4">
    <source>
        <dbReference type="ARBA" id="ARBA00022679"/>
    </source>
</evidence>
<evidence type="ECO:0000256" key="2">
    <source>
        <dbReference type="ARBA" id="ARBA00009239"/>
    </source>
</evidence>
<evidence type="ECO:0000256" key="7">
    <source>
        <dbReference type="ARBA" id="ARBA00022989"/>
    </source>
</evidence>
<accession>A0A9K3PHT9</accession>
<dbReference type="InterPro" id="IPR008428">
    <property type="entry name" value="Chond_GalNAc"/>
</dbReference>
<dbReference type="EMBL" id="JAGRRH010000020">
    <property type="protein sequence ID" value="KAG7347306.1"/>
    <property type="molecule type" value="Genomic_DNA"/>
</dbReference>
<feature type="domain" description="Fringe-like glycosyltransferase" evidence="10">
    <location>
        <begin position="620"/>
        <end position="740"/>
    </location>
</feature>
<keyword evidence="5" id="KW-0812">Transmembrane</keyword>
<name>A0A9K3PHT9_9STRA</name>
<dbReference type="InterPro" id="IPR003378">
    <property type="entry name" value="Fringe-like_glycosylTrfase"/>
</dbReference>
<dbReference type="Pfam" id="PF05679">
    <property type="entry name" value="CHGN"/>
    <property type="match status" value="1"/>
</dbReference>
<keyword evidence="7" id="KW-1133">Transmembrane helix</keyword>
<dbReference type="GO" id="GO:0000139">
    <property type="term" value="C:Golgi membrane"/>
    <property type="evidence" value="ECO:0007669"/>
    <property type="project" value="UniProtKB-SubCell"/>
</dbReference>
<dbReference type="Pfam" id="PF02434">
    <property type="entry name" value="Fringe"/>
    <property type="match status" value="1"/>
</dbReference>
<reference evidence="11" key="2">
    <citation type="submission" date="2021-04" db="EMBL/GenBank/DDBJ databases">
        <authorList>
            <person name="Podell S."/>
        </authorList>
    </citation>
    <scope>NUCLEOTIDE SEQUENCE</scope>
    <source>
        <strain evidence="11">Hildebrandi</strain>
    </source>
</reference>
<evidence type="ECO:0000256" key="8">
    <source>
        <dbReference type="ARBA" id="ARBA00023034"/>
    </source>
</evidence>
<comment type="similarity">
    <text evidence="2">Belongs to the chondroitin N-acetylgalactosaminyltransferase family.</text>
</comment>
<keyword evidence="3" id="KW-0328">Glycosyltransferase</keyword>